<dbReference type="InterPro" id="IPR036313">
    <property type="entry name" value="PepX_N_dom_sf"/>
</dbReference>
<dbReference type="GO" id="GO:0008239">
    <property type="term" value="F:dipeptidyl-peptidase activity"/>
    <property type="evidence" value="ECO:0007669"/>
    <property type="project" value="UniProtKB-EC"/>
</dbReference>
<dbReference type="Gene3D" id="3.40.50.1820">
    <property type="entry name" value="alpha/beta hydrolase"/>
    <property type="match status" value="1"/>
</dbReference>
<name>A0AAJ4GFQ4_LIMFE</name>
<dbReference type="Pfam" id="PF02129">
    <property type="entry name" value="Peptidase_S15"/>
    <property type="match status" value="1"/>
</dbReference>
<evidence type="ECO:0000259" key="13">
    <source>
        <dbReference type="SMART" id="SM00939"/>
    </source>
</evidence>
<evidence type="ECO:0000256" key="12">
    <source>
        <dbReference type="ARBA" id="ARBA00031951"/>
    </source>
</evidence>
<evidence type="ECO:0000256" key="1">
    <source>
        <dbReference type="ARBA" id="ARBA00000123"/>
    </source>
</evidence>
<dbReference type="SMART" id="SM00939">
    <property type="entry name" value="PepX_C"/>
    <property type="match status" value="1"/>
</dbReference>
<evidence type="ECO:0000256" key="9">
    <source>
        <dbReference type="ARBA" id="ARBA00022801"/>
    </source>
</evidence>
<feature type="domain" description="Xaa-Pro dipeptidyl-peptidase C-terminal" evidence="13">
    <location>
        <begin position="548"/>
        <end position="804"/>
    </location>
</feature>
<dbReference type="SMART" id="SM00940">
    <property type="entry name" value="PepX_N"/>
    <property type="match status" value="1"/>
</dbReference>
<feature type="domain" description="X-Prolyl dipeptidyl aminopeptidase PepX N-terminal" evidence="14">
    <location>
        <begin position="14"/>
        <end position="168"/>
    </location>
</feature>
<dbReference type="SUPFAM" id="SSF49785">
    <property type="entry name" value="Galactose-binding domain-like"/>
    <property type="match status" value="1"/>
</dbReference>
<protein>
    <recommendedName>
        <fullName evidence="6">Xaa-Pro dipeptidyl-peptidase</fullName>
        <ecNumber evidence="5">3.4.14.11</ecNumber>
    </recommendedName>
    <alternativeName>
        <fullName evidence="12">X-Pro dipeptidyl-peptidase</fullName>
    </alternativeName>
    <alternativeName>
        <fullName evidence="11">X-prolyl-dipeptidyl aminopeptidase</fullName>
    </alternativeName>
</protein>
<dbReference type="InterPro" id="IPR029058">
    <property type="entry name" value="AB_hydrolase_fold"/>
</dbReference>
<dbReference type="PRINTS" id="PR00923">
    <property type="entry name" value="LACTOPTASE"/>
</dbReference>
<evidence type="ECO:0000256" key="4">
    <source>
        <dbReference type="ARBA" id="ARBA00011738"/>
    </source>
</evidence>
<evidence type="ECO:0000256" key="5">
    <source>
        <dbReference type="ARBA" id="ARBA00012463"/>
    </source>
</evidence>
<dbReference type="GO" id="GO:0006508">
    <property type="term" value="P:proteolysis"/>
    <property type="evidence" value="ECO:0007669"/>
    <property type="project" value="UniProtKB-KW"/>
</dbReference>
<keyword evidence="10" id="KW-0720">Serine protease</keyword>
<accession>A0AAJ4GFQ4</accession>
<comment type="similarity">
    <text evidence="3">Belongs to the peptidase S15 family.</text>
</comment>
<organism evidence="15 16">
    <name type="scientific">Limosilactobacillus fermentum</name>
    <name type="common">Lactobacillus fermentum</name>
    <dbReference type="NCBI Taxonomy" id="1613"/>
    <lineage>
        <taxon>Bacteria</taxon>
        <taxon>Bacillati</taxon>
        <taxon>Bacillota</taxon>
        <taxon>Bacilli</taxon>
        <taxon>Lactobacillales</taxon>
        <taxon>Lactobacillaceae</taxon>
        <taxon>Limosilactobacillus</taxon>
    </lineage>
</organism>
<reference evidence="15 16" key="1">
    <citation type="submission" date="2020-04" db="EMBL/GenBank/DDBJ databases">
        <title>Novel strain L. Fermentum HFD1 producer antibacterial peptides.</title>
        <authorList>
            <person name="Ozhegov G.D."/>
            <person name="Pavlova A.S."/>
            <person name="Zhuravleva D.E."/>
            <person name="Gogoleva N.V."/>
            <person name="Shagimardanova E.I."/>
            <person name="Markelova M.I."/>
            <person name="Yarullina D.R."/>
            <person name="Kayumov A.R."/>
        </authorList>
    </citation>
    <scope>NUCLEOTIDE SEQUENCE [LARGE SCALE GENOMIC DNA]</scope>
    <source>
        <strain evidence="15 16">HFD1</strain>
    </source>
</reference>
<dbReference type="EC" id="3.4.14.11" evidence="5"/>
<evidence type="ECO:0000259" key="14">
    <source>
        <dbReference type="SMART" id="SM00940"/>
    </source>
</evidence>
<comment type="subunit">
    <text evidence="4">Homodimer.</text>
</comment>
<dbReference type="Pfam" id="PF09168">
    <property type="entry name" value="PepX_N"/>
    <property type="match status" value="1"/>
</dbReference>
<evidence type="ECO:0000256" key="7">
    <source>
        <dbReference type="ARBA" id="ARBA00022438"/>
    </source>
</evidence>
<comment type="catalytic activity">
    <reaction evidence="1">
        <text>Hydrolyzes Xaa-Pro-|- bonds to release unblocked, N-terminal dipeptides from substrates including Ala-Pro-|-p-nitroanilide and (sequentially) Tyr-Pro-|-Phe-Pro-|-Gly-Pro-|-Ile.</text>
        <dbReference type="EC" id="3.4.14.11"/>
    </reaction>
</comment>
<dbReference type="GO" id="GO:0008236">
    <property type="term" value="F:serine-type peptidase activity"/>
    <property type="evidence" value="ECO:0007669"/>
    <property type="project" value="UniProtKB-KW"/>
</dbReference>
<dbReference type="SUPFAM" id="SSF53474">
    <property type="entry name" value="alpha/beta-Hydrolases"/>
    <property type="match status" value="1"/>
</dbReference>
<evidence type="ECO:0000313" key="15">
    <source>
        <dbReference type="EMBL" id="QIX59473.1"/>
    </source>
</evidence>
<keyword evidence="8" id="KW-0645">Protease</keyword>
<proteinExistence type="inferred from homology"/>
<evidence type="ECO:0000256" key="2">
    <source>
        <dbReference type="ARBA" id="ARBA00003997"/>
    </source>
</evidence>
<comment type="function">
    <text evidence="2">Removes N-terminal dipeptides sequentially from polypeptides having unsubstituted N-termini provided that the penultimate residue is proline.</text>
</comment>
<evidence type="ECO:0000313" key="16">
    <source>
        <dbReference type="Proteomes" id="UP000503169"/>
    </source>
</evidence>
<dbReference type="AlphaFoldDB" id="A0AAJ4GFQ4"/>
<dbReference type="GO" id="GO:0004177">
    <property type="term" value="F:aminopeptidase activity"/>
    <property type="evidence" value="ECO:0007669"/>
    <property type="project" value="UniProtKB-KW"/>
</dbReference>
<dbReference type="NCBIfam" id="NF003781">
    <property type="entry name" value="PRK05371.1-2"/>
    <property type="match status" value="1"/>
</dbReference>
<dbReference type="EMBL" id="CP050919">
    <property type="protein sequence ID" value="QIX59473.1"/>
    <property type="molecule type" value="Genomic_DNA"/>
</dbReference>
<dbReference type="InterPro" id="IPR008979">
    <property type="entry name" value="Galactose-bd-like_sf"/>
</dbReference>
<dbReference type="InterPro" id="IPR000383">
    <property type="entry name" value="Xaa-Pro-like_dom"/>
</dbReference>
<dbReference type="Gene3D" id="2.60.120.260">
    <property type="entry name" value="Galactose-binding domain-like"/>
    <property type="match status" value="1"/>
</dbReference>
<evidence type="ECO:0000256" key="3">
    <source>
        <dbReference type="ARBA" id="ARBA00010819"/>
    </source>
</evidence>
<evidence type="ECO:0000256" key="11">
    <source>
        <dbReference type="ARBA" id="ARBA00030045"/>
    </source>
</evidence>
<gene>
    <name evidence="15" type="primary">pepX</name>
    <name evidence="15" type="ORF">HCY95_01933</name>
</gene>
<evidence type="ECO:0000256" key="6">
    <source>
        <dbReference type="ARBA" id="ARBA00014682"/>
    </source>
</evidence>
<dbReference type="Gene3D" id="1.10.246.70">
    <property type="match status" value="1"/>
</dbReference>
<keyword evidence="7" id="KW-0031">Aminopeptidase</keyword>
<evidence type="ECO:0000256" key="10">
    <source>
        <dbReference type="ARBA" id="ARBA00022825"/>
    </source>
</evidence>
<dbReference type="InterPro" id="IPR013736">
    <property type="entry name" value="Xaa-Pro_dipept_C"/>
</dbReference>
<dbReference type="Proteomes" id="UP000503169">
    <property type="component" value="Chromosome"/>
</dbReference>
<keyword evidence="9 15" id="KW-0378">Hydrolase</keyword>
<sequence length="810" mass="90379">MIQIANFERVFIVKVNQFSLIQTDDATRRHELKALHLLMDGDENLSASQLLLALLLRTHLETTSDAGRAAWLKSLLATPTTNAYDWFKEDEQPTDAVFYLLALQLLDFEVAVDFPLEYPLLGIKRSNLPHHYHEEWDQAAVIDSFYLLLLTRTKNGISLLDKLTSQGMLTWTYHLPASQKPIFFNGKPVASFNPHRFIHEVVYVQTDLDTDFDGKADLVKAEVIRPADSNQGLKVPVLFTASPYNQGTNDEWGEKITHDVNVPLTHKDPDADSPAEATFPTPAQHRDIQGVGPASESFAATPSYTLNDYLATRGYAVVYSAGIGTKDSDGLQTCGSPEQTEAMKAVVEWLHGDRVAFSDRTSNQSVVADWSNGHVAMTGRSYLGTLATAVATTGVAGLDAIISEAAISSWYDYYREGGLVVAPGGFQGEDADVLAAETFSRTKSAADYQHIESTNQKYLQQMTAAQDRASGNYNDFWARRNYHPHFSGIKAAVMMVHGLNDTNVKPVHVKALDDYLKAADHPAHLILHQGQHIYINAFASLDFSEMVNLWLADKLWGVKNDADQVLPRVLFEDNRQEDNWQVAQAWDGRMNFTYHVADHQLVKGAATSASPITFNDHQADATYQDWCAHPAKWQTALLNDDGQFSAHFATEVMAGDLVLRGTPQLTVDVATNLDHGLLSAYLVDRGTARRLTKNPVLLGKNAIPLGYQWKYDDLREFKLEKEPSDYHVISYGHLNLQNRHSLAKPDDYQPNQTVTLTLPLQPVYHHLEDGHQLELILFATDYLMTVRGNEKATYTIDPATVELRLPADFA</sequence>
<evidence type="ECO:0000256" key="8">
    <source>
        <dbReference type="ARBA" id="ARBA00022670"/>
    </source>
</evidence>
<dbReference type="InterPro" id="IPR015251">
    <property type="entry name" value="PepX_N_dom"/>
</dbReference>
<dbReference type="Pfam" id="PF08530">
    <property type="entry name" value="PepX_C"/>
    <property type="match status" value="1"/>
</dbReference>
<dbReference type="SUPFAM" id="SSF81761">
    <property type="entry name" value="X-Prolyl dipeptidyl aminopeptidase PepX, N-terminal domain"/>
    <property type="match status" value="1"/>
</dbReference>
<dbReference type="InterPro" id="IPR008252">
    <property type="entry name" value="Pept_S15_Xpro"/>
</dbReference>